<dbReference type="Proteomes" id="UP000322234">
    <property type="component" value="Unassembled WGS sequence"/>
</dbReference>
<proteinExistence type="predicted"/>
<dbReference type="AlphaFoldDB" id="A0A6B0QTI2"/>
<protein>
    <submittedName>
        <fullName evidence="2">Uncharacterized protein</fullName>
    </submittedName>
</protein>
<accession>A0A6B0QTI2</accession>
<keyword evidence="3" id="KW-1185">Reference proteome</keyword>
<gene>
    <name evidence="2" type="ORF">E5288_WYG013807</name>
</gene>
<evidence type="ECO:0000313" key="2">
    <source>
        <dbReference type="EMBL" id="MXQ79971.1"/>
    </source>
</evidence>
<reference evidence="2" key="1">
    <citation type="submission" date="2019-10" db="EMBL/GenBank/DDBJ databases">
        <title>The sequence and de novo assembly of the wild yak genome.</title>
        <authorList>
            <person name="Liu Y."/>
        </authorList>
    </citation>
    <scope>NUCLEOTIDE SEQUENCE [LARGE SCALE GENOMIC DNA]</scope>
    <source>
        <strain evidence="2">WY2019</strain>
    </source>
</reference>
<evidence type="ECO:0000256" key="1">
    <source>
        <dbReference type="SAM" id="MobiDB-lite"/>
    </source>
</evidence>
<name>A0A6B0QTI2_9CETA</name>
<dbReference type="EMBL" id="VBQZ03000003">
    <property type="protein sequence ID" value="MXQ79971.1"/>
    <property type="molecule type" value="Genomic_DNA"/>
</dbReference>
<organism evidence="2 3">
    <name type="scientific">Bos mutus</name>
    <name type="common">wild yak</name>
    <dbReference type="NCBI Taxonomy" id="72004"/>
    <lineage>
        <taxon>Eukaryota</taxon>
        <taxon>Metazoa</taxon>
        <taxon>Chordata</taxon>
        <taxon>Craniata</taxon>
        <taxon>Vertebrata</taxon>
        <taxon>Euteleostomi</taxon>
        <taxon>Mammalia</taxon>
        <taxon>Eutheria</taxon>
        <taxon>Laurasiatheria</taxon>
        <taxon>Artiodactyla</taxon>
        <taxon>Ruminantia</taxon>
        <taxon>Pecora</taxon>
        <taxon>Bovidae</taxon>
        <taxon>Bovinae</taxon>
        <taxon>Bos</taxon>
    </lineage>
</organism>
<comment type="caution">
    <text evidence="2">The sequence shown here is derived from an EMBL/GenBank/DDBJ whole genome shotgun (WGS) entry which is preliminary data.</text>
</comment>
<sequence length="175" mass="18397">MLTLCSWRQPRGGNLALAPVGGAGAPHCSIPAASRAELASCRSPSAASRSERQRGDPGRSASACRRSHPRSQPSGWETPPADCAAQRGRVSGPGDRLPNLPGDRSSPGPGECEQDTCCFLSNAIARGLLQSSSSPCVLRCDKMRDNSCSAVDNTQGNGYVRGLDIPRNDVRLPEK</sequence>
<evidence type="ECO:0000313" key="3">
    <source>
        <dbReference type="Proteomes" id="UP000322234"/>
    </source>
</evidence>
<feature type="region of interest" description="Disordered" evidence="1">
    <location>
        <begin position="40"/>
        <end position="109"/>
    </location>
</feature>